<reference evidence="2" key="1">
    <citation type="journal article" date="2014" name="Front. Microbiol.">
        <title>High frequency of phylogenetically diverse reductive dehalogenase-homologous genes in deep subseafloor sedimentary metagenomes.</title>
        <authorList>
            <person name="Kawai M."/>
            <person name="Futagami T."/>
            <person name="Toyoda A."/>
            <person name="Takaki Y."/>
            <person name="Nishi S."/>
            <person name="Hori S."/>
            <person name="Arai W."/>
            <person name="Tsubouchi T."/>
            <person name="Morono Y."/>
            <person name="Uchiyama I."/>
            <person name="Ito T."/>
            <person name="Fujiyama A."/>
            <person name="Inagaki F."/>
            <person name="Takami H."/>
        </authorList>
    </citation>
    <scope>NUCLEOTIDE SEQUENCE</scope>
    <source>
        <strain evidence="2">Expedition CK06-06</strain>
    </source>
</reference>
<dbReference type="EMBL" id="BARS01011817">
    <property type="protein sequence ID" value="GAF94040.1"/>
    <property type="molecule type" value="Genomic_DNA"/>
</dbReference>
<dbReference type="InterPro" id="IPR007557">
    <property type="entry name" value="PSP1_C"/>
</dbReference>
<dbReference type="PANTHER" id="PTHR43830:SF3">
    <property type="entry name" value="PROTEIN PSP1"/>
    <property type="match status" value="1"/>
</dbReference>
<protein>
    <recommendedName>
        <fullName evidence="1">PSP1 C-terminal domain-containing protein</fullName>
    </recommendedName>
</protein>
<dbReference type="Pfam" id="PF04468">
    <property type="entry name" value="PSP1"/>
    <property type="match status" value="1"/>
</dbReference>
<dbReference type="NCBIfam" id="NF041131">
    <property type="entry name" value="RicT_YaaT_fam"/>
    <property type="match status" value="1"/>
</dbReference>
<sequence length="136" mass="15715">MNRVLVRYGSMASIGSYKTEETTWRKGDKCVVRSERGTELGEIVVPAEELPKDEERTTVGSVLRRARKEDMDQVKRIEEEIAPQEENFCRSTIKDHKLPMRLVSVEHLLGGEKIIFYFISEGRVDFRQLVKDLATK</sequence>
<comment type="caution">
    <text evidence="2">The sequence shown here is derived from an EMBL/GenBank/DDBJ whole genome shotgun (WGS) entry which is preliminary data.</text>
</comment>
<organism evidence="2">
    <name type="scientific">marine sediment metagenome</name>
    <dbReference type="NCBI Taxonomy" id="412755"/>
    <lineage>
        <taxon>unclassified sequences</taxon>
        <taxon>metagenomes</taxon>
        <taxon>ecological metagenomes</taxon>
    </lineage>
</organism>
<feature type="domain" description="PSP1 C-terminal" evidence="1">
    <location>
        <begin position="60"/>
        <end position="136"/>
    </location>
</feature>
<name>X0V064_9ZZZZ</name>
<accession>X0V064</accession>
<dbReference type="InterPro" id="IPR047767">
    <property type="entry name" value="PSP1-like"/>
</dbReference>
<evidence type="ECO:0000313" key="2">
    <source>
        <dbReference type="EMBL" id="GAF94040.1"/>
    </source>
</evidence>
<proteinExistence type="predicted"/>
<dbReference type="AlphaFoldDB" id="X0V064"/>
<dbReference type="PANTHER" id="PTHR43830">
    <property type="entry name" value="PROTEIN PSP1"/>
    <property type="match status" value="1"/>
</dbReference>
<gene>
    <name evidence="2" type="ORF">S01H1_21337</name>
</gene>
<evidence type="ECO:0000259" key="1">
    <source>
        <dbReference type="PROSITE" id="PS51411"/>
    </source>
</evidence>
<dbReference type="PROSITE" id="PS51411">
    <property type="entry name" value="PSP1_C"/>
    <property type="match status" value="1"/>
</dbReference>
<dbReference type="GO" id="GO:0005737">
    <property type="term" value="C:cytoplasm"/>
    <property type="evidence" value="ECO:0007669"/>
    <property type="project" value="TreeGrafter"/>
</dbReference>
<feature type="non-terminal residue" evidence="2">
    <location>
        <position position="136"/>
    </location>
</feature>